<keyword evidence="11" id="KW-0234">DNA repair</keyword>
<dbReference type="CDD" id="cd10030">
    <property type="entry name" value="UDG-F4_TTUDGA_SPO1dp_like"/>
    <property type="match status" value="1"/>
</dbReference>
<reference evidence="13 14" key="1">
    <citation type="journal article" date="2016" name="Nat. Commun.">
        <title>Thousands of microbial genomes shed light on interconnected biogeochemical processes in an aquifer system.</title>
        <authorList>
            <person name="Anantharaman K."/>
            <person name="Brown C.T."/>
            <person name="Hug L.A."/>
            <person name="Sharon I."/>
            <person name="Castelle C.J."/>
            <person name="Probst A.J."/>
            <person name="Thomas B.C."/>
            <person name="Singh A."/>
            <person name="Wilkins M.J."/>
            <person name="Karaoz U."/>
            <person name="Brodie E.L."/>
            <person name="Williams K.H."/>
            <person name="Hubbard S.S."/>
            <person name="Banfield J.F."/>
        </authorList>
    </citation>
    <scope>NUCLEOTIDE SEQUENCE [LARGE SCALE GENOMIC DNA]</scope>
</reference>
<dbReference type="SMART" id="SM00986">
    <property type="entry name" value="UDG"/>
    <property type="match status" value="1"/>
</dbReference>
<dbReference type="Proteomes" id="UP000179243">
    <property type="component" value="Unassembled WGS sequence"/>
</dbReference>
<evidence type="ECO:0000256" key="7">
    <source>
        <dbReference type="ARBA" id="ARBA00022763"/>
    </source>
</evidence>
<dbReference type="Gene3D" id="3.40.470.10">
    <property type="entry name" value="Uracil-DNA glycosylase-like domain"/>
    <property type="match status" value="1"/>
</dbReference>
<dbReference type="AlphaFoldDB" id="A0A1F7F4A0"/>
<dbReference type="EMBL" id="MFYX01000125">
    <property type="protein sequence ID" value="OGK01500.1"/>
    <property type="molecule type" value="Genomic_DNA"/>
</dbReference>
<dbReference type="InterPro" id="IPR051536">
    <property type="entry name" value="UDG_Type-4/5"/>
</dbReference>
<keyword evidence="8" id="KW-0378">Hydrolase</keyword>
<keyword evidence="7" id="KW-0227">DNA damage</keyword>
<proteinExistence type="inferred from homology"/>
<evidence type="ECO:0000313" key="14">
    <source>
        <dbReference type="Proteomes" id="UP000179243"/>
    </source>
</evidence>
<comment type="similarity">
    <text evidence="2">Belongs to the uracil-DNA glycosylase (UDG) superfamily. Type 4 (UDGa) family.</text>
</comment>
<sequence length="200" mass="21939">MTGLQPGSYAALEAIRAQYAACAACGLAQTRGSLVFGQGDPNARLMFVGEAPGADEDRQGAPFVGEAGKLLTKMIEDGMHLKRSAVYIANILKCRPPNNRDPLPEEIRQCVAILREQMKIIEPEFVCCLGRIAGRTILGLDEKATLVSMRGRVHAAGPFKVVVTYHPSALLRHAEWKHEAWNDLKMLMREMGLPLTRTVT</sequence>
<evidence type="ECO:0000259" key="12">
    <source>
        <dbReference type="SMART" id="SM00986"/>
    </source>
</evidence>
<dbReference type="GO" id="GO:0006281">
    <property type="term" value="P:DNA repair"/>
    <property type="evidence" value="ECO:0007669"/>
    <property type="project" value="UniProtKB-KW"/>
</dbReference>
<organism evidence="13 14">
    <name type="scientific">Candidatus Raymondbacteria bacterium RIFOXYD12_FULL_49_13</name>
    <dbReference type="NCBI Taxonomy" id="1817890"/>
    <lineage>
        <taxon>Bacteria</taxon>
        <taxon>Raymondiibacteriota</taxon>
    </lineage>
</organism>
<keyword evidence="9" id="KW-0408">Iron</keyword>
<evidence type="ECO:0000256" key="2">
    <source>
        <dbReference type="ARBA" id="ARBA00006521"/>
    </source>
</evidence>
<evidence type="ECO:0000256" key="3">
    <source>
        <dbReference type="ARBA" id="ARBA00012030"/>
    </source>
</evidence>
<comment type="catalytic activity">
    <reaction evidence="1">
        <text>Hydrolyzes single-stranded DNA or mismatched double-stranded DNA and polynucleotides, releasing free uracil.</text>
        <dbReference type="EC" id="3.2.2.27"/>
    </reaction>
</comment>
<dbReference type="PANTHER" id="PTHR33693">
    <property type="entry name" value="TYPE-5 URACIL-DNA GLYCOSYLASE"/>
    <property type="match status" value="1"/>
</dbReference>
<dbReference type="PANTHER" id="PTHR33693:SF1">
    <property type="entry name" value="TYPE-4 URACIL-DNA GLYCOSYLASE"/>
    <property type="match status" value="1"/>
</dbReference>
<dbReference type="Pfam" id="PF03167">
    <property type="entry name" value="UDG"/>
    <property type="match status" value="1"/>
</dbReference>
<gene>
    <name evidence="13" type="ORF">A2519_19180</name>
</gene>
<evidence type="ECO:0000256" key="4">
    <source>
        <dbReference type="ARBA" id="ARBA00019403"/>
    </source>
</evidence>
<keyword evidence="5" id="KW-0004">4Fe-4S</keyword>
<evidence type="ECO:0000256" key="10">
    <source>
        <dbReference type="ARBA" id="ARBA00023014"/>
    </source>
</evidence>
<keyword evidence="10" id="KW-0411">Iron-sulfur</keyword>
<evidence type="ECO:0000256" key="9">
    <source>
        <dbReference type="ARBA" id="ARBA00023004"/>
    </source>
</evidence>
<protein>
    <recommendedName>
        <fullName evidence="4">Type-4 uracil-DNA glycosylase</fullName>
        <ecNumber evidence="3">3.2.2.27</ecNumber>
    </recommendedName>
</protein>
<evidence type="ECO:0000313" key="13">
    <source>
        <dbReference type="EMBL" id="OGK01500.1"/>
    </source>
</evidence>
<evidence type="ECO:0000256" key="1">
    <source>
        <dbReference type="ARBA" id="ARBA00001400"/>
    </source>
</evidence>
<dbReference type="InterPro" id="IPR036895">
    <property type="entry name" value="Uracil-DNA_glycosylase-like_sf"/>
</dbReference>
<feature type="domain" description="Uracil-DNA glycosylase-like" evidence="12">
    <location>
        <begin position="36"/>
        <end position="185"/>
    </location>
</feature>
<dbReference type="NCBIfam" id="TIGR00758">
    <property type="entry name" value="UDG_fam4"/>
    <property type="match status" value="1"/>
</dbReference>
<evidence type="ECO:0000256" key="8">
    <source>
        <dbReference type="ARBA" id="ARBA00022801"/>
    </source>
</evidence>
<dbReference type="GO" id="GO:0046872">
    <property type="term" value="F:metal ion binding"/>
    <property type="evidence" value="ECO:0007669"/>
    <property type="project" value="UniProtKB-KW"/>
</dbReference>
<evidence type="ECO:0000256" key="11">
    <source>
        <dbReference type="ARBA" id="ARBA00023204"/>
    </source>
</evidence>
<evidence type="ECO:0000256" key="6">
    <source>
        <dbReference type="ARBA" id="ARBA00022723"/>
    </source>
</evidence>
<name>A0A1F7F4A0_UNCRA</name>
<evidence type="ECO:0000256" key="5">
    <source>
        <dbReference type="ARBA" id="ARBA00022485"/>
    </source>
</evidence>
<keyword evidence="6" id="KW-0479">Metal-binding</keyword>
<comment type="caution">
    <text evidence="13">The sequence shown here is derived from an EMBL/GenBank/DDBJ whole genome shotgun (WGS) entry which is preliminary data.</text>
</comment>
<dbReference type="EC" id="3.2.2.27" evidence="3"/>
<accession>A0A1F7F4A0</accession>
<dbReference type="InterPro" id="IPR005273">
    <property type="entry name" value="Ura-DNA_glyco_family4"/>
</dbReference>
<dbReference type="SMART" id="SM00987">
    <property type="entry name" value="UreE_C"/>
    <property type="match status" value="1"/>
</dbReference>
<dbReference type="GO" id="GO:0051539">
    <property type="term" value="F:4 iron, 4 sulfur cluster binding"/>
    <property type="evidence" value="ECO:0007669"/>
    <property type="project" value="UniProtKB-KW"/>
</dbReference>
<dbReference type="SUPFAM" id="SSF52141">
    <property type="entry name" value="Uracil-DNA glycosylase-like"/>
    <property type="match status" value="1"/>
</dbReference>
<dbReference type="InterPro" id="IPR005122">
    <property type="entry name" value="Uracil-DNA_glycosylase-like"/>
</dbReference>
<dbReference type="GO" id="GO:0004844">
    <property type="term" value="F:uracil DNA N-glycosylase activity"/>
    <property type="evidence" value="ECO:0007669"/>
    <property type="project" value="UniProtKB-EC"/>
</dbReference>